<evidence type="ECO:0000256" key="1">
    <source>
        <dbReference type="SAM" id="Phobius"/>
    </source>
</evidence>
<feature type="transmembrane region" description="Helical" evidence="1">
    <location>
        <begin position="106"/>
        <end position="124"/>
    </location>
</feature>
<organism evidence="2 3">
    <name type="scientific">Phocaeicola plebeius (strain DSM 17135 / JCM 12973 / CCUG 54634 / M2)</name>
    <name type="common">Bacteroides plebeius</name>
    <dbReference type="NCBI Taxonomy" id="484018"/>
    <lineage>
        <taxon>Bacteria</taxon>
        <taxon>Pseudomonadati</taxon>
        <taxon>Bacteroidota</taxon>
        <taxon>Bacteroidia</taxon>
        <taxon>Bacteroidales</taxon>
        <taxon>Bacteroidaceae</taxon>
        <taxon>Phocaeicola</taxon>
    </lineage>
</organism>
<gene>
    <name evidence="2" type="ORF">BACPLE_03495</name>
</gene>
<protein>
    <recommendedName>
        <fullName evidence="4">DUF454 domain-containing protein</fullName>
    </recommendedName>
</protein>
<reference evidence="2 3" key="2">
    <citation type="submission" date="2008-08" db="EMBL/GenBank/DDBJ databases">
        <authorList>
            <person name="Fulton L."/>
            <person name="Clifton S."/>
            <person name="Fulton B."/>
            <person name="Xu J."/>
            <person name="Minx P."/>
            <person name="Pepin K.H."/>
            <person name="Johnson M."/>
            <person name="Thiruvilangam P."/>
            <person name="Bhonagiri V."/>
            <person name="Nash W.E."/>
            <person name="Mardis E.R."/>
            <person name="Wilson R.K."/>
        </authorList>
    </citation>
    <scope>NUCLEOTIDE SEQUENCE [LARGE SCALE GENOMIC DNA]</scope>
    <source>
        <strain evidence="3">DSM 17135 / JCM 12973 / M2</strain>
    </source>
</reference>
<dbReference type="PIRSF" id="PIRSF016789">
    <property type="entry name" value="DUF454"/>
    <property type="match status" value="1"/>
</dbReference>
<keyword evidence="1" id="KW-1133">Transmembrane helix</keyword>
<dbReference type="Pfam" id="PF04304">
    <property type="entry name" value="DUF454"/>
    <property type="match status" value="1"/>
</dbReference>
<evidence type="ECO:0000313" key="2">
    <source>
        <dbReference type="EMBL" id="EDY94051.1"/>
    </source>
</evidence>
<dbReference type="PANTHER" id="PTHR35813">
    <property type="entry name" value="INNER MEMBRANE PROTEIN YBAN"/>
    <property type="match status" value="1"/>
</dbReference>
<keyword evidence="1" id="KW-0472">Membrane</keyword>
<dbReference type="GO" id="GO:0005886">
    <property type="term" value="C:plasma membrane"/>
    <property type="evidence" value="ECO:0007669"/>
    <property type="project" value="TreeGrafter"/>
</dbReference>
<dbReference type="EMBL" id="ABQC02000024">
    <property type="protein sequence ID" value="EDY94051.1"/>
    <property type="molecule type" value="Genomic_DNA"/>
</dbReference>
<dbReference type="eggNOG" id="COG2832">
    <property type="taxonomic scope" value="Bacteria"/>
</dbReference>
<comment type="caution">
    <text evidence="2">The sequence shown here is derived from an EMBL/GenBank/DDBJ whole genome shotgun (WGS) entry which is preliminary data.</text>
</comment>
<name>B5D3A1_PHOPM</name>
<proteinExistence type="predicted"/>
<evidence type="ECO:0000313" key="3">
    <source>
        <dbReference type="Proteomes" id="UP000003452"/>
    </source>
</evidence>
<feature type="transmembrane region" description="Helical" evidence="1">
    <location>
        <begin position="12"/>
        <end position="33"/>
    </location>
</feature>
<dbReference type="AlphaFoldDB" id="B5D3A1"/>
<accession>B5D3A1</accession>
<dbReference type="HOGENOM" id="CLU_113299_2_0_10"/>
<sequence>MPFTLYFCAMKYIYLPIGFLSLALGVAGIFLPVLPTTPFLLLSAALFFRSSPRAYQWLLNHKLLGPYIRDFRESRAIPLRAKILALSLLWLTSLHCIFLMFDALWLKAMMLAVAVGVTLYLCSLKTKRND</sequence>
<reference evidence="2 3" key="1">
    <citation type="submission" date="2008-08" db="EMBL/GenBank/DDBJ databases">
        <title>Draft genome sequence of Bacteroides plebeius (DSM 17135).</title>
        <authorList>
            <person name="Sudarsanam P."/>
            <person name="Ley R."/>
            <person name="Guruge J."/>
            <person name="Turnbaugh P.J."/>
            <person name="Mahowald M."/>
            <person name="Liep D."/>
            <person name="Gordon J."/>
        </authorList>
    </citation>
    <scope>NUCLEOTIDE SEQUENCE [LARGE SCALE GENOMIC DNA]</scope>
    <source>
        <strain evidence="3">DSM 17135 / JCM 12973 / M2</strain>
    </source>
</reference>
<dbReference type="PANTHER" id="PTHR35813:SF1">
    <property type="entry name" value="INNER MEMBRANE PROTEIN YBAN"/>
    <property type="match status" value="1"/>
</dbReference>
<evidence type="ECO:0008006" key="4">
    <source>
        <dbReference type="Google" id="ProtNLM"/>
    </source>
</evidence>
<dbReference type="InterPro" id="IPR007401">
    <property type="entry name" value="DUF454"/>
</dbReference>
<dbReference type="Proteomes" id="UP000003452">
    <property type="component" value="Unassembled WGS sequence"/>
</dbReference>
<keyword evidence="1" id="KW-0812">Transmembrane</keyword>